<feature type="transmembrane region" description="Helical" evidence="7">
    <location>
        <begin position="184"/>
        <end position="202"/>
    </location>
</feature>
<dbReference type="AlphaFoldDB" id="K9YW63"/>
<feature type="transmembrane region" description="Helical" evidence="7">
    <location>
        <begin position="222"/>
        <end position="243"/>
    </location>
</feature>
<feature type="domain" description="NADH:quinone oxidoreductase/Mrp antiporter transmembrane" evidence="8">
    <location>
        <begin position="139"/>
        <end position="418"/>
    </location>
</feature>
<protein>
    <submittedName>
        <fullName evidence="10">NAD(P)H dehydrogenase, subunit NdhF3 family</fullName>
    </submittedName>
</protein>
<dbReference type="InterPro" id="IPR010217">
    <property type="entry name" value="NU5C2"/>
</dbReference>
<reference evidence="10" key="1">
    <citation type="submission" date="2012-04" db="EMBL/GenBank/DDBJ databases">
        <title>Finished genome of Dactylococcopsis salina PCC 8305.</title>
        <authorList>
            <consortium name="US DOE Joint Genome Institute"/>
            <person name="Gugger M."/>
            <person name="Coursin T."/>
            <person name="Rippka R."/>
            <person name="Tandeau De Marsac N."/>
            <person name="Huntemann M."/>
            <person name="Wei C.-L."/>
            <person name="Han J."/>
            <person name="Detter J.C."/>
            <person name="Han C."/>
            <person name="Tapia R."/>
            <person name="Daligault H."/>
            <person name="Chen A."/>
            <person name="Krypides N."/>
            <person name="Mavromatis K."/>
            <person name="Markowitz V."/>
            <person name="Szeto E."/>
            <person name="Ivanova N."/>
            <person name="Ovchinnikova G."/>
            <person name="Pagani I."/>
            <person name="Pati A."/>
            <person name="Goodwin L."/>
            <person name="Peters L."/>
            <person name="Pitluck S."/>
            <person name="Woyke T."/>
            <person name="Kerfeld C."/>
        </authorList>
    </citation>
    <scope>NUCLEOTIDE SEQUENCE [LARGE SCALE GENOMIC DNA]</scope>
    <source>
        <strain evidence="10">PCC 8305</strain>
    </source>
</reference>
<dbReference type="PANTHER" id="PTHR42829:SF2">
    <property type="entry name" value="NADH-UBIQUINONE OXIDOREDUCTASE CHAIN 5"/>
    <property type="match status" value="1"/>
</dbReference>
<dbReference type="InterPro" id="IPR001750">
    <property type="entry name" value="ND/Mrp_TM"/>
</dbReference>
<keyword evidence="11" id="KW-1185">Reference proteome</keyword>
<dbReference type="KEGG" id="dsl:Dacsa_1682"/>
<evidence type="ECO:0000256" key="2">
    <source>
        <dbReference type="ARBA" id="ARBA00022692"/>
    </source>
</evidence>
<sequence length="609" mass="66400">MSHILNTSWLIPCYPLLGMGLSVFWSPGISRRTGPRPAGYLNAMMTFLALLHSWLAFWAISDQQPEYFSVSWLDAANLHIDFEWSVSTIKLTALMVVTGLNLLAQIYAIAYLEMDWGWARFYSLLALFEAGICTLILTNSLFFSYVMLEILTLGTYLIIGYWFNQSLVVTGARDAFLTKRVGDLFLLMAVVALYPLAGTWNYQELTIWAETTELNSTTATLLSLALVAGPAGKCAQFPLHLWLDEAMEGPLPATILRNAVVVCTGAWVLILVQPIIAISPVGLTVTIAVGAITAIGGSLIAIAQTDIKRILSYAVSAYLGLVFIAVGVGETQIALTLLLTYALAMALLVMAIGNIVLSNVTQDVTLLGGLWSRRPITGLSYLVGVAALTAIPPLGSFWVLYSLTDTLWTTTPWLAGVVLTVNGLTAFSLLRLFCLVFLGEIKPMTVRSPEELWLMVFPTTIGAGLALHLPLFMANWDLLPQWEMINFNSALVLIASSLVGAIGAILVYGNTRPELAFIPQGIKNFFAYDCYTVKAYQVTVVFVVNIISQIIAWFDKYVVDGLVNLVGLITMLSGQGLKYNNSGVAQFYMLSIVAGVALFGIIVCFPFLV</sequence>
<evidence type="ECO:0000256" key="5">
    <source>
        <dbReference type="ARBA" id="ARBA00025624"/>
    </source>
</evidence>
<feature type="transmembrane region" description="Helical" evidence="7">
    <location>
        <begin position="255"/>
        <end position="276"/>
    </location>
</feature>
<dbReference type="Gene3D" id="1.20.5.2700">
    <property type="match status" value="1"/>
</dbReference>
<dbReference type="GO" id="GO:0008137">
    <property type="term" value="F:NADH dehydrogenase (ubiquinone) activity"/>
    <property type="evidence" value="ECO:0007669"/>
    <property type="project" value="InterPro"/>
</dbReference>
<dbReference type="RefSeq" id="WP_015229345.1">
    <property type="nucleotide sequence ID" value="NC_019780.1"/>
</dbReference>
<dbReference type="Pfam" id="PF00662">
    <property type="entry name" value="Proton_antipo_N"/>
    <property type="match status" value="1"/>
</dbReference>
<dbReference type="NCBIfam" id="NF005633">
    <property type="entry name" value="PRK07390.1"/>
    <property type="match status" value="1"/>
</dbReference>
<feature type="transmembrane region" description="Helical" evidence="7">
    <location>
        <begin position="310"/>
        <end position="328"/>
    </location>
</feature>
<feature type="transmembrane region" description="Helical" evidence="7">
    <location>
        <begin position="38"/>
        <end position="60"/>
    </location>
</feature>
<feature type="transmembrane region" description="Helical" evidence="7">
    <location>
        <begin position="530"/>
        <end position="551"/>
    </location>
</feature>
<evidence type="ECO:0000313" key="10">
    <source>
        <dbReference type="EMBL" id="AFZ50348.1"/>
    </source>
</evidence>
<dbReference type="NCBIfam" id="TIGR01960">
    <property type="entry name" value="ndhF3_CO2"/>
    <property type="match status" value="1"/>
</dbReference>
<dbReference type="GO" id="GO:0015990">
    <property type="term" value="P:electron transport coupled proton transport"/>
    <property type="evidence" value="ECO:0007669"/>
    <property type="project" value="TreeGrafter"/>
</dbReference>
<feature type="transmembrane region" description="Helical" evidence="7">
    <location>
        <begin position="413"/>
        <end position="440"/>
    </location>
</feature>
<feature type="transmembrane region" description="Helical" evidence="7">
    <location>
        <begin position="378"/>
        <end position="401"/>
    </location>
</feature>
<evidence type="ECO:0000256" key="6">
    <source>
        <dbReference type="RuleBase" id="RU000320"/>
    </source>
</evidence>
<feature type="transmembrane region" description="Helical" evidence="7">
    <location>
        <begin position="334"/>
        <end position="357"/>
    </location>
</feature>
<feature type="domain" description="NADH-Ubiquinone oxidoreductase (complex I) chain 5 N-terminal" evidence="9">
    <location>
        <begin position="72"/>
        <end position="122"/>
    </location>
</feature>
<evidence type="ECO:0000256" key="7">
    <source>
        <dbReference type="SAM" id="Phobius"/>
    </source>
</evidence>
<dbReference type="Proteomes" id="UP000010482">
    <property type="component" value="Chromosome"/>
</dbReference>
<feature type="transmembrane region" description="Helical" evidence="7">
    <location>
        <begin position="119"/>
        <end position="137"/>
    </location>
</feature>
<dbReference type="GO" id="GO:0003954">
    <property type="term" value="F:NADH dehydrogenase activity"/>
    <property type="evidence" value="ECO:0007669"/>
    <property type="project" value="TreeGrafter"/>
</dbReference>
<evidence type="ECO:0000259" key="8">
    <source>
        <dbReference type="Pfam" id="PF00361"/>
    </source>
</evidence>
<feature type="transmembrane region" description="Helical" evidence="7">
    <location>
        <begin position="91"/>
        <end position="112"/>
    </location>
</feature>
<dbReference type="EMBL" id="CP003944">
    <property type="protein sequence ID" value="AFZ50348.1"/>
    <property type="molecule type" value="Genomic_DNA"/>
</dbReference>
<name>K9YW63_DACS8</name>
<dbReference type="PANTHER" id="PTHR42829">
    <property type="entry name" value="NADH-UBIQUINONE OXIDOREDUCTASE CHAIN 5"/>
    <property type="match status" value="1"/>
</dbReference>
<comment type="subcellular location">
    <subcellularLocation>
        <location evidence="1">Endomembrane system</location>
        <topology evidence="1">Multi-pass membrane protein</topology>
    </subcellularLocation>
    <subcellularLocation>
        <location evidence="6">Membrane</location>
        <topology evidence="6">Multi-pass membrane protein</topology>
    </subcellularLocation>
</comment>
<dbReference type="InterPro" id="IPR001516">
    <property type="entry name" value="Proton_antipo_N"/>
</dbReference>
<dbReference type="Pfam" id="PF00361">
    <property type="entry name" value="Proton_antipo_M"/>
    <property type="match status" value="1"/>
</dbReference>
<dbReference type="GO" id="GO:0012505">
    <property type="term" value="C:endomembrane system"/>
    <property type="evidence" value="ECO:0007669"/>
    <property type="project" value="UniProtKB-SubCell"/>
</dbReference>
<feature type="transmembrane region" description="Helical" evidence="7">
    <location>
        <begin position="485"/>
        <end position="509"/>
    </location>
</feature>
<dbReference type="PATRIC" id="fig|13035.3.peg.1895"/>
<gene>
    <name evidence="10" type="ORF">Dacsa_1682</name>
</gene>
<evidence type="ECO:0000256" key="1">
    <source>
        <dbReference type="ARBA" id="ARBA00004127"/>
    </source>
</evidence>
<evidence type="ECO:0000256" key="3">
    <source>
        <dbReference type="ARBA" id="ARBA00022989"/>
    </source>
</evidence>
<keyword evidence="4 7" id="KW-0472">Membrane</keyword>
<feature type="transmembrane region" description="Helical" evidence="7">
    <location>
        <begin position="587"/>
        <end position="608"/>
    </location>
</feature>
<accession>K9YW63</accession>
<feature type="transmembrane region" description="Helical" evidence="7">
    <location>
        <begin position="6"/>
        <end position="26"/>
    </location>
</feature>
<dbReference type="InterPro" id="IPR003945">
    <property type="entry name" value="NU5C-like"/>
</dbReference>
<evidence type="ECO:0000259" key="9">
    <source>
        <dbReference type="Pfam" id="PF00662"/>
    </source>
</evidence>
<keyword evidence="2 6" id="KW-0812">Transmembrane</keyword>
<evidence type="ECO:0000313" key="11">
    <source>
        <dbReference type="Proteomes" id="UP000010482"/>
    </source>
</evidence>
<feature type="transmembrane region" description="Helical" evidence="7">
    <location>
        <begin position="143"/>
        <end position="163"/>
    </location>
</feature>
<organism evidence="10 11">
    <name type="scientific">Dactylococcopsis salina (strain PCC 8305)</name>
    <name type="common">Myxobactron salinum</name>
    <dbReference type="NCBI Taxonomy" id="13035"/>
    <lineage>
        <taxon>Bacteria</taxon>
        <taxon>Bacillati</taxon>
        <taxon>Cyanobacteriota</taxon>
        <taxon>Cyanophyceae</taxon>
        <taxon>Nodosilineales</taxon>
        <taxon>Cymatolegaceae</taxon>
        <taxon>Dactylococcopsis</taxon>
    </lineage>
</organism>
<dbReference type="GO" id="GO:0016020">
    <property type="term" value="C:membrane"/>
    <property type="evidence" value="ECO:0007669"/>
    <property type="project" value="UniProtKB-SubCell"/>
</dbReference>
<dbReference type="PRINTS" id="PR01434">
    <property type="entry name" value="NADHDHGNASE5"/>
</dbReference>
<dbReference type="STRING" id="13035.Dacsa_1682"/>
<evidence type="ECO:0000256" key="4">
    <source>
        <dbReference type="ARBA" id="ARBA00023136"/>
    </source>
</evidence>
<feature type="transmembrane region" description="Helical" evidence="7">
    <location>
        <begin position="282"/>
        <end position="303"/>
    </location>
</feature>
<dbReference type="OrthoDB" id="9807568at2"/>
<proteinExistence type="predicted"/>
<dbReference type="eggNOG" id="COG1009">
    <property type="taxonomic scope" value="Bacteria"/>
</dbReference>
<dbReference type="HOGENOM" id="CLU_007100_6_3_3"/>
<dbReference type="GO" id="GO:0042773">
    <property type="term" value="P:ATP synthesis coupled electron transport"/>
    <property type="evidence" value="ECO:0007669"/>
    <property type="project" value="InterPro"/>
</dbReference>
<comment type="function">
    <text evidence="5">NDH-1 shuttles electrons from NAD(P)H, via FMN and iron-sulfur (Fe-S) centers, to quinones in the respiratory chain. The immediate electron acceptor for the enzyme in this species is believed to be plastoquinone. Couples the redox reaction to proton translocation (for every two electrons transferred, four hydrogen ions are translocated across the cytoplasmic membrane), and thus conserves the redox energy in a proton gradient.</text>
</comment>
<feature type="transmembrane region" description="Helical" evidence="7">
    <location>
        <begin position="452"/>
        <end position="473"/>
    </location>
</feature>
<keyword evidence="3 7" id="KW-1133">Transmembrane helix</keyword>